<accession>A0AAN6Z7E2</accession>
<protein>
    <submittedName>
        <fullName evidence="2">Uncharacterized protein</fullName>
    </submittedName>
</protein>
<dbReference type="EMBL" id="MU853224">
    <property type="protein sequence ID" value="KAK4127014.1"/>
    <property type="molecule type" value="Genomic_DNA"/>
</dbReference>
<feature type="region of interest" description="Disordered" evidence="1">
    <location>
        <begin position="135"/>
        <end position="188"/>
    </location>
</feature>
<sequence length="188" mass="21535">MAKPGLRRSSARGGRGGARGTARAPARQQRFSNREVDTESEDELQQERELGRDPDDAEDLDQDQVEDMEEFASSPGSQKPREVRQKWRECHGAVREGTRVRKRTWNKLLQDTNRHYHVNPERLLVDFGFRVERSLGFEPSPRRGTPQVYDDEETDKSQESPLARCAKAAQSAEDREGVTRRPHGSWHG</sequence>
<feature type="compositionally biased region" description="Acidic residues" evidence="1">
    <location>
        <begin position="55"/>
        <end position="70"/>
    </location>
</feature>
<dbReference type="RefSeq" id="XP_062650785.1">
    <property type="nucleotide sequence ID" value="XM_062795470.1"/>
</dbReference>
<dbReference type="Proteomes" id="UP001302602">
    <property type="component" value="Unassembled WGS sequence"/>
</dbReference>
<keyword evidence="3" id="KW-1185">Reference proteome</keyword>
<reference evidence="2" key="1">
    <citation type="journal article" date="2023" name="Mol. Phylogenet. Evol.">
        <title>Genome-scale phylogeny and comparative genomics of the fungal order Sordariales.</title>
        <authorList>
            <person name="Hensen N."/>
            <person name="Bonometti L."/>
            <person name="Westerberg I."/>
            <person name="Brannstrom I.O."/>
            <person name="Guillou S."/>
            <person name="Cros-Aarteil S."/>
            <person name="Calhoun S."/>
            <person name="Haridas S."/>
            <person name="Kuo A."/>
            <person name="Mondo S."/>
            <person name="Pangilinan J."/>
            <person name="Riley R."/>
            <person name="LaButti K."/>
            <person name="Andreopoulos B."/>
            <person name="Lipzen A."/>
            <person name="Chen C."/>
            <person name="Yan M."/>
            <person name="Daum C."/>
            <person name="Ng V."/>
            <person name="Clum A."/>
            <person name="Steindorff A."/>
            <person name="Ohm R.A."/>
            <person name="Martin F."/>
            <person name="Silar P."/>
            <person name="Natvig D.O."/>
            <person name="Lalanne C."/>
            <person name="Gautier V."/>
            <person name="Ament-Velasquez S.L."/>
            <person name="Kruys A."/>
            <person name="Hutchinson M.I."/>
            <person name="Powell A.J."/>
            <person name="Barry K."/>
            <person name="Miller A.N."/>
            <person name="Grigoriev I.V."/>
            <person name="Debuchy R."/>
            <person name="Gladieux P."/>
            <person name="Hiltunen Thoren M."/>
            <person name="Johannesson H."/>
        </authorList>
    </citation>
    <scope>NUCLEOTIDE SEQUENCE</scope>
    <source>
        <strain evidence="2">CBS 731.68</strain>
    </source>
</reference>
<reference evidence="2" key="2">
    <citation type="submission" date="2023-05" db="EMBL/GenBank/DDBJ databases">
        <authorList>
            <consortium name="Lawrence Berkeley National Laboratory"/>
            <person name="Steindorff A."/>
            <person name="Hensen N."/>
            <person name="Bonometti L."/>
            <person name="Westerberg I."/>
            <person name="Brannstrom I.O."/>
            <person name="Guillou S."/>
            <person name="Cros-Aarteil S."/>
            <person name="Calhoun S."/>
            <person name="Haridas S."/>
            <person name="Kuo A."/>
            <person name="Mondo S."/>
            <person name="Pangilinan J."/>
            <person name="Riley R."/>
            <person name="Labutti K."/>
            <person name="Andreopoulos B."/>
            <person name="Lipzen A."/>
            <person name="Chen C."/>
            <person name="Yanf M."/>
            <person name="Daum C."/>
            <person name="Ng V."/>
            <person name="Clum A."/>
            <person name="Ohm R."/>
            <person name="Martin F."/>
            <person name="Silar P."/>
            <person name="Natvig D."/>
            <person name="Lalanne C."/>
            <person name="Gautier V."/>
            <person name="Ament-Velasquez S.L."/>
            <person name="Kruys A."/>
            <person name="Hutchinson M.I."/>
            <person name="Powell A.J."/>
            <person name="Barry K."/>
            <person name="Miller A.N."/>
            <person name="Grigoriev I.V."/>
            <person name="Debuchy R."/>
            <person name="Gladieux P."/>
            <person name="Thoren M.H."/>
            <person name="Johannesson H."/>
        </authorList>
    </citation>
    <scope>NUCLEOTIDE SEQUENCE</scope>
    <source>
        <strain evidence="2">CBS 731.68</strain>
    </source>
</reference>
<feature type="compositionally biased region" description="Low complexity" evidence="1">
    <location>
        <begin position="20"/>
        <end position="30"/>
    </location>
</feature>
<feature type="region of interest" description="Disordered" evidence="1">
    <location>
        <begin position="1"/>
        <end position="95"/>
    </location>
</feature>
<evidence type="ECO:0000313" key="3">
    <source>
        <dbReference type="Proteomes" id="UP001302602"/>
    </source>
</evidence>
<feature type="compositionally biased region" description="Basic residues" evidence="1">
    <location>
        <begin position="1"/>
        <end position="10"/>
    </location>
</feature>
<evidence type="ECO:0000256" key="1">
    <source>
        <dbReference type="SAM" id="MobiDB-lite"/>
    </source>
</evidence>
<feature type="compositionally biased region" description="Basic and acidic residues" evidence="1">
    <location>
        <begin position="79"/>
        <end position="95"/>
    </location>
</feature>
<evidence type="ECO:0000313" key="2">
    <source>
        <dbReference type="EMBL" id="KAK4127014.1"/>
    </source>
</evidence>
<dbReference type="AlphaFoldDB" id="A0AAN6Z7E2"/>
<name>A0AAN6Z7E2_9PEZI</name>
<feature type="compositionally biased region" description="Basic and acidic residues" evidence="1">
    <location>
        <begin position="45"/>
        <end position="54"/>
    </location>
</feature>
<gene>
    <name evidence="2" type="ORF">N657DRAFT_668975</name>
</gene>
<dbReference type="GeneID" id="87832238"/>
<organism evidence="2 3">
    <name type="scientific">Parathielavia appendiculata</name>
    <dbReference type="NCBI Taxonomy" id="2587402"/>
    <lineage>
        <taxon>Eukaryota</taxon>
        <taxon>Fungi</taxon>
        <taxon>Dikarya</taxon>
        <taxon>Ascomycota</taxon>
        <taxon>Pezizomycotina</taxon>
        <taxon>Sordariomycetes</taxon>
        <taxon>Sordariomycetidae</taxon>
        <taxon>Sordariales</taxon>
        <taxon>Chaetomiaceae</taxon>
        <taxon>Parathielavia</taxon>
    </lineage>
</organism>
<proteinExistence type="predicted"/>
<comment type="caution">
    <text evidence="2">The sequence shown here is derived from an EMBL/GenBank/DDBJ whole genome shotgun (WGS) entry which is preliminary data.</text>
</comment>